<feature type="region of interest" description="Disordered" evidence="1">
    <location>
        <begin position="564"/>
        <end position="588"/>
    </location>
</feature>
<dbReference type="OrthoDB" id="3196580at2"/>
<name>A0A378X331_9NOCA</name>
<reference evidence="2 3" key="1">
    <citation type="submission" date="2018-06" db="EMBL/GenBank/DDBJ databases">
        <authorList>
            <consortium name="Pathogen Informatics"/>
            <person name="Doyle S."/>
        </authorList>
    </citation>
    <scope>NUCLEOTIDE SEQUENCE [LARGE SCALE GENOMIC DNA]</scope>
    <source>
        <strain evidence="2 3">NCTC13184</strain>
    </source>
</reference>
<evidence type="ECO:0000313" key="2">
    <source>
        <dbReference type="EMBL" id="SUA47427.1"/>
    </source>
</evidence>
<dbReference type="RefSeq" id="WP_062966392.1">
    <property type="nucleotide sequence ID" value="NZ_JAJFOE010000003.1"/>
</dbReference>
<dbReference type="Proteomes" id="UP000255082">
    <property type="component" value="Unassembled WGS sequence"/>
</dbReference>
<feature type="compositionally biased region" description="Basic and acidic residues" evidence="1">
    <location>
        <begin position="575"/>
        <end position="588"/>
    </location>
</feature>
<proteinExistence type="predicted"/>
<dbReference type="AlphaFoldDB" id="A0A378X331"/>
<evidence type="ECO:0000313" key="3">
    <source>
        <dbReference type="Proteomes" id="UP000255082"/>
    </source>
</evidence>
<gene>
    <name evidence="2" type="ORF">NCTC13184_05968</name>
</gene>
<evidence type="ECO:0000256" key="1">
    <source>
        <dbReference type="SAM" id="MobiDB-lite"/>
    </source>
</evidence>
<sequence length="588" mass="65274">MSVDWDRIGQSWFDRIVEVLIKRRYRDADSVIAVNGRGGDGGIDIEVRQGNRLRIFQLKYFPEGFSGGFAQTRRKQIRRSYDSMLKDKPYEWVLVVPNNVIPSERTFVGGLGKTADAPRHWRIIGRLELDDLLIDFPEVDKWAQRNVTSQLREDAQLYDRERSSLLGPADLGARVGALGELADSADLDWTFDFHRVGNTVSQVLRAQHPGAHLSSPVSLRFQPRFGPEHAQLEQRFRRKLGFGTADTVELPPEVVQDIEIAGPAPIAQRFDSGYVVIGRGPAAPGVGLPLELHFLDEDDTLVASHEGRITNLGAGPHGMSVKTTFYDQRLTVELTFAGTAEQQVVPPEANVSHGIYRARPRVVAEVLAFVRQMRAARRLEVFINGDFALSVRSDANLPADEQELRLEAFATDLDIVQQHCQQRFAFPDTISEDDRVAFRVARIVIEGGIVASPEAGTVTATVPREDYGKLRALLESGKVPVAFKFDYTVSLGNRVLPIGPAWVFHPAATTVDTTTVLAALDAGEGDSVSVDFQPGRDPFFFIASAELPPDRLDDQLETLWQLDGITQPRQNQLPADERPGDDRSNVDV</sequence>
<accession>A0A378X331</accession>
<dbReference type="EMBL" id="UGRU01000001">
    <property type="protein sequence ID" value="SUA47427.1"/>
    <property type="molecule type" value="Genomic_DNA"/>
</dbReference>
<organism evidence="2 3">
    <name type="scientific">Nocardia africana</name>
    <dbReference type="NCBI Taxonomy" id="134964"/>
    <lineage>
        <taxon>Bacteria</taxon>
        <taxon>Bacillati</taxon>
        <taxon>Actinomycetota</taxon>
        <taxon>Actinomycetes</taxon>
        <taxon>Mycobacteriales</taxon>
        <taxon>Nocardiaceae</taxon>
        <taxon>Nocardia</taxon>
    </lineage>
</organism>
<protein>
    <submittedName>
        <fullName evidence="2">Uncharacterized protein</fullName>
    </submittedName>
</protein>